<name>A0A941IKK2_9ACTN</name>
<feature type="region of interest" description="Disordered" evidence="1">
    <location>
        <begin position="343"/>
        <end position="383"/>
    </location>
</feature>
<dbReference type="EMBL" id="JAGSOH010000072">
    <property type="protein sequence ID" value="MBR7829017.1"/>
    <property type="molecule type" value="Genomic_DNA"/>
</dbReference>
<accession>A0A941IKK2</accession>
<feature type="transmembrane region" description="Helical" evidence="2">
    <location>
        <begin position="123"/>
        <end position="144"/>
    </location>
</feature>
<feature type="transmembrane region" description="Helical" evidence="2">
    <location>
        <begin position="6"/>
        <end position="26"/>
    </location>
</feature>
<sequence>MRILEIVLGSLVVLATWVSVVANLVVPRGLRSRYTRLIRDLVRVPFQAAADHCRTFESKDLILAWAAPLSILATLLSWLGLSVVGFGFVLAGVGGTNPGKGMLESGSSVFTLGFLSSSDSQQIFVDFCAAATGPVMIGLLVGYLPAMYSAYSQREAEVTMLQARAGVPAWGPEILMRHVQVPGLITQLTALYQGWERWAAQIAESHTSYPVLIHFRSPRATRNWLVALLAIMDAAALELALNPSKPKATMRMTLRAGFTCLREIADVEGIPYDVDPDPDSEIQLSYAEFSQGLDMLRYAGYPMERGPEDAWAHFRGWRVNYESLAYTLAYRIDAVAAPWSGPRRTQRQVLSVRTPVDRQPSRSRPAVSAADEDRQPTAPRGKA</sequence>
<evidence type="ECO:0000256" key="1">
    <source>
        <dbReference type="SAM" id="MobiDB-lite"/>
    </source>
</evidence>
<comment type="caution">
    <text evidence="3">The sequence shown here is derived from an EMBL/GenBank/DDBJ whole genome shotgun (WGS) entry which is preliminary data.</text>
</comment>
<organism evidence="3 4">
    <name type="scientific">Actinospica acidithermotolerans</name>
    <dbReference type="NCBI Taxonomy" id="2828514"/>
    <lineage>
        <taxon>Bacteria</taxon>
        <taxon>Bacillati</taxon>
        <taxon>Actinomycetota</taxon>
        <taxon>Actinomycetes</taxon>
        <taxon>Catenulisporales</taxon>
        <taxon>Actinospicaceae</taxon>
        <taxon>Actinospica</taxon>
    </lineage>
</organism>
<feature type="transmembrane region" description="Helical" evidence="2">
    <location>
        <begin position="62"/>
        <end position="93"/>
    </location>
</feature>
<dbReference type="Proteomes" id="UP000676325">
    <property type="component" value="Unassembled WGS sequence"/>
</dbReference>
<dbReference type="RefSeq" id="WP_212520150.1">
    <property type="nucleotide sequence ID" value="NZ_JAGSOH010000072.1"/>
</dbReference>
<evidence type="ECO:0000256" key="2">
    <source>
        <dbReference type="SAM" id="Phobius"/>
    </source>
</evidence>
<reference evidence="3" key="1">
    <citation type="submission" date="2021-04" db="EMBL/GenBank/DDBJ databases">
        <title>Genome based classification of Actinospica acidithermotolerans sp. nov., an actinobacterium isolated from an Indonesian hot spring.</title>
        <authorList>
            <person name="Kusuma A.B."/>
            <person name="Putra K.E."/>
            <person name="Nafisah S."/>
            <person name="Loh J."/>
            <person name="Nouioui I."/>
            <person name="Goodfellow M."/>
        </authorList>
    </citation>
    <scope>NUCLEOTIDE SEQUENCE</scope>
    <source>
        <strain evidence="3">MGRD01-02</strain>
    </source>
</reference>
<keyword evidence="2" id="KW-0812">Transmembrane</keyword>
<keyword evidence="4" id="KW-1185">Reference proteome</keyword>
<proteinExistence type="predicted"/>
<dbReference type="AlphaFoldDB" id="A0A941IKK2"/>
<evidence type="ECO:0000313" key="3">
    <source>
        <dbReference type="EMBL" id="MBR7829017.1"/>
    </source>
</evidence>
<protein>
    <submittedName>
        <fullName evidence="3">Uncharacterized protein</fullName>
    </submittedName>
</protein>
<evidence type="ECO:0000313" key="4">
    <source>
        <dbReference type="Proteomes" id="UP000676325"/>
    </source>
</evidence>
<gene>
    <name evidence="3" type="ORF">KDK95_22105</name>
</gene>
<keyword evidence="2" id="KW-0472">Membrane</keyword>
<keyword evidence="2" id="KW-1133">Transmembrane helix</keyword>